<dbReference type="PANTHER" id="PTHR34406">
    <property type="entry name" value="PROTEIN YCEI"/>
    <property type="match status" value="1"/>
</dbReference>
<sequence>MNLHPCLFGLLAFAVTLPAYAAPEKYVIDPEHTYPSLEMPHMGLSTWRGKFNRSRGEISLDLAAHKGSVKVEVDTDSIDFGLDSMHEHAVTADWLNTARFPVMTYAGELRFEGDKPVEVDGKLTLRGVTKPLKLKINSLTCTEHFYYKKPVCGADAQATLDRADWGMSQYADNGMGRILVRIQVEAFKDALPAPPAAKKD</sequence>
<evidence type="ECO:0000259" key="2">
    <source>
        <dbReference type="SMART" id="SM00867"/>
    </source>
</evidence>
<dbReference type="SMART" id="SM00867">
    <property type="entry name" value="YceI"/>
    <property type="match status" value="1"/>
</dbReference>
<dbReference type="Gene3D" id="2.40.128.110">
    <property type="entry name" value="Lipid/polyisoprenoid-binding, YceI-like"/>
    <property type="match status" value="1"/>
</dbReference>
<dbReference type="RefSeq" id="WP_255914070.1">
    <property type="nucleotide sequence ID" value="NZ_JANFQO010000007.1"/>
</dbReference>
<evidence type="ECO:0000313" key="3">
    <source>
        <dbReference type="EMBL" id="MCQ4165020.1"/>
    </source>
</evidence>
<dbReference type="InterPro" id="IPR036761">
    <property type="entry name" value="TTHA0802/YceI-like_sf"/>
</dbReference>
<evidence type="ECO:0000313" key="4">
    <source>
        <dbReference type="Proteomes" id="UP001165498"/>
    </source>
</evidence>
<comment type="caution">
    <text evidence="3">The sequence shown here is derived from an EMBL/GenBank/DDBJ whole genome shotgun (WGS) entry which is preliminary data.</text>
</comment>
<feature type="chain" id="PRO_5045248620" evidence="1">
    <location>
        <begin position="22"/>
        <end position="200"/>
    </location>
</feature>
<name>A0ABT1QRU2_9GAMM</name>
<protein>
    <submittedName>
        <fullName evidence="3">YceI family protein</fullName>
    </submittedName>
</protein>
<dbReference type="Proteomes" id="UP001165498">
    <property type="component" value="Unassembled WGS sequence"/>
</dbReference>
<evidence type="ECO:0000256" key="1">
    <source>
        <dbReference type="SAM" id="SignalP"/>
    </source>
</evidence>
<dbReference type="PANTHER" id="PTHR34406:SF2">
    <property type="entry name" value="PERIPLASMIC PROTEIN"/>
    <property type="match status" value="1"/>
</dbReference>
<gene>
    <name evidence="3" type="ORF">NM961_09890</name>
</gene>
<dbReference type="InterPro" id="IPR007372">
    <property type="entry name" value="Lipid/polyisoprenoid-bd_YceI"/>
</dbReference>
<feature type="signal peptide" evidence="1">
    <location>
        <begin position="1"/>
        <end position="21"/>
    </location>
</feature>
<proteinExistence type="predicted"/>
<feature type="domain" description="Lipid/polyisoprenoid-binding YceI-like" evidence="2">
    <location>
        <begin position="25"/>
        <end position="187"/>
    </location>
</feature>
<dbReference type="SUPFAM" id="SSF101874">
    <property type="entry name" value="YceI-like"/>
    <property type="match status" value="1"/>
</dbReference>
<accession>A0ABT1QRU2</accession>
<dbReference type="EMBL" id="JANFQO010000007">
    <property type="protein sequence ID" value="MCQ4165020.1"/>
    <property type="molecule type" value="Genomic_DNA"/>
</dbReference>
<organism evidence="3 4">
    <name type="scientific">Tahibacter harae</name>
    <dbReference type="NCBI Taxonomy" id="2963937"/>
    <lineage>
        <taxon>Bacteria</taxon>
        <taxon>Pseudomonadati</taxon>
        <taxon>Pseudomonadota</taxon>
        <taxon>Gammaproteobacteria</taxon>
        <taxon>Lysobacterales</taxon>
        <taxon>Rhodanobacteraceae</taxon>
        <taxon>Tahibacter</taxon>
    </lineage>
</organism>
<reference evidence="3" key="1">
    <citation type="submission" date="2022-07" db="EMBL/GenBank/DDBJ databases">
        <title>Tahibacter sp., a new gammaproteobacterium isolated from the silt sample collected at pig farm.</title>
        <authorList>
            <person name="Chen H."/>
        </authorList>
    </citation>
    <scope>NUCLEOTIDE SEQUENCE</scope>
    <source>
        <strain evidence="3">P2K</strain>
    </source>
</reference>
<dbReference type="Pfam" id="PF04264">
    <property type="entry name" value="YceI"/>
    <property type="match status" value="1"/>
</dbReference>
<keyword evidence="1" id="KW-0732">Signal</keyword>
<keyword evidence="4" id="KW-1185">Reference proteome</keyword>